<keyword evidence="3" id="KW-1185">Reference proteome</keyword>
<evidence type="ECO:0000313" key="2">
    <source>
        <dbReference type="EMBL" id="EFB90722.1"/>
    </source>
</evidence>
<dbReference type="EMBL" id="ADFP01000066">
    <property type="protein sequence ID" value="EFB90722.1"/>
    <property type="molecule type" value="Genomic_DNA"/>
</dbReference>
<reference evidence="2 3" key="1">
    <citation type="submission" date="2009-12" db="EMBL/GenBank/DDBJ databases">
        <authorList>
            <person name="Shrivastava S."/>
            <person name="Madupu R."/>
            <person name="Durkin A.S."/>
            <person name="Torralba M."/>
            <person name="Methe B."/>
            <person name="Sutton G.G."/>
            <person name="Strausberg R.L."/>
            <person name="Nelson K.E."/>
        </authorList>
    </citation>
    <scope>NUCLEOTIDE SEQUENCE [LARGE SCALE GENOMIC DNA]</scope>
    <source>
        <strain evidence="2 3">W5455</strain>
    </source>
</reference>
<protein>
    <submittedName>
        <fullName evidence="2">Uncharacterized protein</fullName>
    </submittedName>
</protein>
<evidence type="ECO:0000313" key="3">
    <source>
        <dbReference type="Proteomes" id="UP000006462"/>
    </source>
</evidence>
<feature type="signal peptide" evidence="1">
    <location>
        <begin position="1"/>
        <end position="27"/>
    </location>
</feature>
<keyword evidence="1" id="KW-0732">Signal</keyword>
<accession>A0ABM9ZV10</accession>
<feature type="chain" id="PRO_5046765406" evidence="1">
    <location>
        <begin position="28"/>
        <end position="55"/>
    </location>
</feature>
<dbReference type="Proteomes" id="UP000006462">
    <property type="component" value="Unassembled WGS sequence"/>
</dbReference>
<gene>
    <name evidence="2" type="ORF">HMPREF7215_1043</name>
</gene>
<organism evidence="2 3">
    <name type="scientific">Pyramidobacter piscolens W5455</name>
    <dbReference type="NCBI Taxonomy" id="352165"/>
    <lineage>
        <taxon>Bacteria</taxon>
        <taxon>Thermotogati</taxon>
        <taxon>Synergistota</taxon>
        <taxon>Synergistia</taxon>
        <taxon>Synergistales</taxon>
        <taxon>Dethiosulfovibrionaceae</taxon>
        <taxon>Pyramidobacter</taxon>
    </lineage>
</organism>
<evidence type="ECO:0000256" key="1">
    <source>
        <dbReference type="SAM" id="SignalP"/>
    </source>
</evidence>
<proteinExistence type="predicted"/>
<feature type="non-terminal residue" evidence="2">
    <location>
        <position position="55"/>
    </location>
</feature>
<sequence length="55" mass="5395">MYKKKLAGIVFVVAAVAVLSGAGTAGAAPKKIAVSQIAVPRRGPGGPGFRPAPPP</sequence>
<comment type="caution">
    <text evidence="2">The sequence shown here is derived from an EMBL/GenBank/DDBJ whole genome shotgun (WGS) entry which is preliminary data.</text>
</comment>
<name>A0ABM9ZV10_9BACT</name>